<dbReference type="EMBL" id="SRLO01000056">
    <property type="protein sequence ID" value="TNN80254.1"/>
    <property type="molecule type" value="Genomic_DNA"/>
</dbReference>
<organism evidence="1 2">
    <name type="scientific">Liparis tanakae</name>
    <name type="common">Tanaka's snailfish</name>
    <dbReference type="NCBI Taxonomy" id="230148"/>
    <lineage>
        <taxon>Eukaryota</taxon>
        <taxon>Metazoa</taxon>
        <taxon>Chordata</taxon>
        <taxon>Craniata</taxon>
        <taxon>Vertebrata</taxon>
        <taxon>Euteleostomi</taxon>
        <taxon>Actinopterygii</taxon>
        <taxon>Neopterygii</taxon>
        <taxon>Teleostei</taxon>
        <taxon>Neoteleostei</taxon>
        <taxon>Acanthomorphata</taxon>
        <taxon>Eupercaria</taxon>
        <taxon>Perciformes</taxon>
        <taxon>Cottioidei</taxon>
        <taxon>Cottales</taxon>
        <taxon>Liparidae</taxon>
        <taxon>Liparis</taxon>
    </lineage>
</organism>
<reference evidence="1 2" key="1">
    <citation type="submission" date="2019-03" db="EMBL/GenBank/DDBJ databases">
        <title>First draft genome of Liparis tanakae, snailfish: a comprehensive survey of snailfish specific genes.</title>
        <authorList>
            <person name="Kim W."/>
            <person name="Song I."/>
            <person name="Jeong J.-H."/>
            <person name="Kim D."/>
            <person name="Kim S."/>
            <person name="Ryu S."/>
            <person name="Song J.Y."/>
            <person name="Lee S.K."/>
        </authorList>
    </citation>
    <scope>NUCLEOTIDE SEQUENCE [LARGE SCALE GENOMIC DNA]</scope>
    <source>
        <tissue evidence="1">Muscle</tissue>
    </source>
</reference>
<evidence type="ECO:0000313" key="1">
    <source>
        <dbReference type="EMBL" id="TNN80254.1"/>
    </source>
</evidence>
<comment type="caution">
    <text evidence="1">The sequence shown here is derived from an EMBL/GenBank/DDBJ whole genome shotgun (WGS) entry which is preliminary data.</text>
</comment>
<evidence type="ECO:0000313" key="2">
    <source>
        <dbReference type="Proteomes" id="UP000314294"/>
    </source>
</evidence>
<keyword evidence="2" id="KW-1185">Reference proteome</keyword>
<dbReference type="Proteomes" id="UP000314294">
    <property type="component" value="Unassembled WGS sequence"/>
</dbReference>
<accession>A0A4Z2IRU6</accession>
<gene>
    <name evidence="1" type="ORF">EYF80_009579</name>
</gene>
<proteinExistence type="predicted"/>
<name>A0A4Z2IRU6_9TELE</name>
<protein>
    <submittedName>
        <fullName evidence="1">Uncharacterized protein</fullName>
    </submittedName>
</protein>
<sequence>MACESSPRFLGGSGGAEAGHVGALLVLGEADGVAARGAQTGLQVRVAAGGVAADRTLVPAIFITFIQVFMLQAPFIFNMDVGVEFPRQRLVQLHTDKLNPDTCDHTARSTASGSDVLKAEFLQAELTSSSHWRCLSLRAISSGVSPASLAGAKTTVTIITVSPRRTWMREKMSRAFTASHSVWSRDVASELFFLAKRFSVYLAVMKSFLACLVEHPYKPHNAPLIVANTTWRLNAEERNHDWKHLLPPVPQAVNLYTKR</sequence>
<dbReference type="AlphaFoldDB" id="A0A4Z2IRU6"/>